<evidence type="ECO:0000256" key="4">
    <source>
        <dbReference type="SAM" id="MobiDB-lite"/>
    </source>
</evidence>
<dbReference type="GeneID" id="62195070"/>
<dbReference type="OrthoDB" id="361494at2759"/>
<dbReference type="RefSeq" id="XP_038777907.1">
    <property type="nucleotide sequence ID" value="XM_038921979.1"/>
</dbReference>
<dbReference type="Gene3D" id="2.130.10.10">
    <property type="entry name" value="YVTN repeat-like/Quinoprotein amine dehydrogenase"/>
    <property type="match status" value="1"/>
</dbReference>
<dbReference type="InterPro" id="IPR036322">
    <property type="entry name" value="WD40_repeat_dom_sf"/>
</dbReference>
<dbReference type="EMBL" id="CP064812">
    <property type="protein sequence ID" value="QPG74342.1"/>
    <property type="molecule type" value="Genomic_DNA"/>
</dbReference>
<gene>
    <name evidence="5" type="ORF">FOA43_001669</name>
</gene>
<dbReference type="InterPro" id="IPR015943">
    <property type="entry name" value="WD40/YVTN_repeat-like_dom_sf"/>
</dbReference>
<accession>A0A875S2P2</accession>
<dbReference type="InterPro" id="IPR001680">
    <property type="entry name" value="WD40_rpt"/>
</dbReference>
<dbReference type="Proteomes" id="UP000662931">
    <property type="component" value="Chromosome 1"/>
</dbReference>
<feature type="compositionally biased region" description="Basic residues" evidence="4">
    <location>
        <begin position="462"/>
        <end position="475"/>
    </location>
</feature>
<keyword evidence="6" id="KW-1185">Reference proteome</keyword>
<evidence type="ECO:0000313" key="6">
    <source>
        <dbReference type="Proteomes" id="UP000662931"/>
    </source>
</evidence>
<dbReference type="KEGG" id="bnn:FOA43_001669"/>
<dbReference type="PANTHER" id="PTHR19848:SF8">
    <property type="entry name" value="F-BOX AND WD REPEAT DOMAIN CONTAINING 7"/>
    <property type="match status" value="1"/>
</dbReference>
<sequence length="497" mass="56127">MASKRFYSSEMETLYNHLARGQEDFISTSNDRDLPVLNKLKENISRIRSSYWRIDESSNNDELGLSKLSSLSVDEDLVAIGSTSDCENLRIYNLDTEKILMTHLSTISLPDIHSIQWLYDPTKRDDTPKTLPEDDSIRFLLTGHTDGVVNLTMIPIGDNAGIPNAQIIKRFNHEKHVSENDSCLRIANNGKPTNIVYQLEVTPKHWKTCNKNSLISLYKENMFLWDTTRSRFPILKNKTKGVSAFDANEKTDGLMALAGSFGVSLLDMRTCDNSGFSSSFFIPDKMNKECLTANWCKENSNYLCSANLDDQLTIWDIRNLKPLAVLESHSDNITSIQWNKFASIYSASNDGTLIYWDLSILNFSQDVHIPDGSQTVRCTTKNSLNLDVTSNEIGTCIPVSNNSIVAMKSVGDNMTLTMDESFLGLHTRIENVGDRRSSSSMATLVGEEIPDYKLAKAPRLPRLQKPKIHHRRRSSRHDLSPSTLVNKDDVGDKYFYL</sequence>
<feature type="region of interest" description="Disordered" evidence="4">
    <location>
        <begin position="460"/>
        <end position="485"/>
    </location>
</feature>
<dbReference type="PROSITE" id="PS50082">
    <property type="entry name" value="WD_REPEATS_2"/>
    <property type="match status" value="1"/>
</dbReference>
<dbReference type="PANTHER" id="PTHR19848">
    <property type="entry name" value="WD40 REPEAT PROTEIN"/>
    <property type="match status" value="1"/>
</dbReference>
<dbReference type="SUPFAM" id="SSF50978">
    <property type="entry name" value="WD40 repeat-like"/>
    <property type="match status" value="1"/>
</dbReference>
<dbReference type="Pfam" id="PF00400">
    <property type="entry name" value="WD40"/>
    <property type="match status" value="1"/>
</dbReference>
<reference evidence="5" key="1">
    <citation type="submission" date="2020-10" db="EMBL/GenBank/DDBJ databases">
        <authorList>
            <person name="Roach M.J.R."/>
        </authorList>
    </citation>
    <scope>NUCLEOTIDE SEQUENCE</scope>
    <source>
        <strain evidence="5">CBS 1945</strain>
    </source>
</reference>
<proteinExistence type="predicted"/>
<name>A0A875S2P2_EENNA</name>
<feature type="repeat" description="WD" evidence="3">
    <location>
        <begin position="326"/>
        <end position="359"/>
    </location>
</feature>
<keyword evidence="1 3" id="KW-0853">WD repeat</keyword>
<evidence type="ECO:0000256" key="1">
    <source>
        <dbReference type="ARBA" id="ARBA00022574"/>
    </source>
</evidence>
<dbReference type="PROSITE" id="PS50294">
    <property type="entry name" value="WD_REPEATS_REGION"/>
    <property type="match status" value="1"/>
</dbReference>
<keyword evidence="2" id="KW-0677">Repeat</keyword>
<protein>
    <submittedName>
        <fullName evidence="5">Uncharacterized protein</fullName>
    </submittedName>
</protein>
<dbReference type="SMART" id="SM00320">
    <property type="entry name" value="WD40"/>
    <property type="match status" value="3"/>
</dbReference>
<dbReference type="AlphaFoldDB" id="A0A875S2P2"/>
<evidence type="ECO:0000256" key="3">
    <source>
        <dbReference type="PROSITE-ProRule" id="PRU00221"/>
    </source>
</evidence>
<evidence type="ECO:0000256" key="2">
    <source>
        <dbReference type="ARBA" id="ARBA00022737"/>
    </source>
</evidence>
<organism evidence="5 6">
    <name type="scientific">Eeniella nana</name>
    <name type="common">Yeast</name>
    <name type="synonym">Brettanomyces nanus</name>
    <dbReference type="NCBI Taxonomy" id="13502"/>
    <lineage>
        <taxon>Eukaryota</taxon>
        <taxon>Fungi</taxon>
        <taxon>Dikarya</taxon>
        <taxon>Ascomycota</taxon>
        <taxon>Saccharomycotina</taxon>
        <taxon>Pichiomycetes</taxon>
        <taxon>Pichiales</taxon>
        <taxon>Pichiaceae</taxon>
        <taxon>Brettanomyces</taxon>
    </lineage>
</organism>
<evidence type="ECO:0000313" key="5">
    <source>
        <dbReference type="EMBL" id="QPG74342.1"/>
    </source>
</evidence>